<dbReference type="InterPro" id="IPR013701">
    <property type="entry name" value="Lhr-like_DEAD/DEAH_assoc"/>
</dbReference>
<feature type="domain" description="Helicase C-terminal" evidence="11">
    <location>
        <begin position="249"/>
        <end position="408"/>
    </location>
</feature>
<dbReference type="RefSeq" id="WP_044219831.1">
    <property type="nucleotide sequence ID" value="NZ_JBKAGJ010000007.1"/>
</dbReference>
<dbReference type="PROSITE" id="PS51194">
    <property type="entry name" value="HELICASE_CTER"/>
    <property type="match status" value="1"/>
</dbReference>
<comment type="caution">
    <text evidence="12">The sequence shown here is derived from an EMBL/GenBank/DDBJ whole genome shotgun (WGS) entry which is preliminary data.</text>
</comment>
<keyword evidence="3" id="KW-0378">Hydrolase</keyword>
<evidence type="ECO:0000256" key="8">
    <source>
        <dbReference type="ARBA" id="ARBA00023235"/>
    </source>
</evidence>
<dbReference type="GO" id="GO:0003677">
    <property type="term" value="F:DNA binding"/>
    <property type="evidence" value="ECO:0007669"/>
    <property type="project" value="UniProtKB-KW"/>
</dbReference>
<dbReference type="InterPro" id="IPR045628">
    <property type="entry name" value="Lhr_WH_dom"/>
</dbReference>
<dbReference type="AlphaFoldDB" id="A0A098S6U0"/>
<dbReference type="NCBIfam" id="TIGR04121">
    <property type="entry name" value="DEXH_lig_assoc"/>
    <property type="match status" value="1"/>
</dbReference>
<reference evidence="12 13" key="1">
    <citation type="journal article" date="2014" name="Int. J. Syst. Evol. Microbiol.">
        <title>Phaeodactylibacter xiamenensis gen. nov., sp. nov., a member of the family Saprospiraceae isolated from the marine alga Phaeodactylum tricornutum.</title>
        <authorList>
            <person name="Chen Z.Jr."/>
            <person name="Lei X."/>
            <person name="Lai Q."/>
            <person name="Li Y."/>
            <person name="Zhang B."/>
            <person name="Zhang J."/>
            <person name="Zhang H."/>
            <person name="Yang L."/>
            <person name="Zheng W."/>
            <person name="Tian Y."/>
            <person name="Yu Z."/>
            <person name="Xu H.Jr."/>
            <person name="Zheng T."/>
        </authorList>
    </citation>
    <scope>NUCLEOTIDE SEQUENCE [LARGE SCALE GENOMIC DNA]</scope>
    <source>
        <strain evidence="12 13">KD52</strain>
    </source>
</reference>
<dbReference type="SMART" id="SM00487">
    <property type="entry name" value="DEXDc"/>
    <property type="match status" value="1"/>
</dbReference>
<dbReference type="Pfam" id="PF00270">
    <property type="entry name" value="DEAD"/>
    <property type="match status" value="1"/>
</dbReference>
<dbReference type="GO" id="GO:0004386">
    <property type="term" value="F:helicase activity"/>
    <property type="evidence" value="ECO:0007669"/>
    <property type="project" value="UniProtKB-KW"/>
</dbReference>
<proteinExistence type="inferred from homology"/>
<evidence type="ECO:0000256" key="2">
    <source>
        <dbReference type="ARBA" id="ARBA00022763"/>
    </source>
</evidence>
<keyword evidence="1" id="KW-0547">Nucleotide-binding</keyword>
<dbReference type="PANTHER" id="PTHR47962">
    <property type="entry name" value="ATP-DEPENDENT HELICASE LHR-RELATED-RELATED"/>
    <property type="match status" value="1"/>
</dbReference>
<evidence type="ECO:0000256" key="7">
    <source>
        <dbReference type="ARBA" id="ARBA00023204"/>
    </source>
</evidence>
<dbReference type="SUPFAM" id="SSF52540">
    <property type="entry name" value="P-loop containing nucleoside triphosphate hydrolases"/>
    <property type="match status" value="1"/>
</dbReference>
<feature type="domain" description="Helicase ATP-binding" evidence="10">
    <location>
        <begin position="29"/>
        <end position="214"/>
    </location>
</feature>
<keyword evidence="13" id="KW-1185">Reference proteome</keyword>
<dbReference type="InterPro" id="IPR027417">
    <property type="entry name" value="P-loop_NTPase"/>
</dbReference>
<evidence type="ECO:0000256" key="3">
    <source>
        <dbReference type="ARBA" id="ARBA00022801"/>
    </source>
</evidence>
<keyword evidence="5" id="KW-0067">ATP-binding</keyword>
<dbReference type="Pfam" id="PF19306">
    <property type="entry name" value="WHD_Lhr"/>
    <property type="match status" value="1"/>
</dbReference>
<evidence type="ECO:0000256" key="1">
    <source>
        <dbReference type="ARBA" id="ARBA00022741"/>
    </source>
</evidence>
<comment type="similarity">
    <text evidence="9">Belongs to the Lhr helicase family. Lhr-Core subfamily.</text>
</comment>
<dbReference type="PANTHER" id="PTHR47962:SF3">
    <property type="entry name" value="LARGE ATP-DEPENDENT HELICASE-RELATED PROTEIN"/>
    <property type="match status" value="1"/>
</dbReference>
<evidence type="ECO:0000259" key="11">
    <source>
        <dbReference type="PROSITE" id="PS51194"/>
    </source>
</evidence>
<dbReference type="STRING" id="1524460.IX84_10890"/>
<keyword evidence="8" id="KW-0413">Isomerase</keyword>
<dbReference type="SMART" id="SM00490">
    <property type="entry name" value="HELICc"/>
    <property type="match status" value="1"/>
</dbReference>
<dbReference type="Pfam" id="PF08494">
    <property type="entry name" value="DEAD_assoc"/>
    <property type="match status" value="1"/>
</dbReference>
<evidence type="ECO:0000256" key="6">
    <source>
        <dbReference type="ARBA" id="ARBA00023125"/>
    </source>
</evidence>
<keyword evidence="7" id="KW-0234">DNA repair</keyword>
<dbReference type="InterPro" id="IPR026362">
    <property type="entry name" value="DEXH_lig_assoc"/>
</dbReference>
<dbReference type="OrthoDB" id="9815222at2"/>
<dbReference type="InterPro" id="IPR052511">
    <property type="entry name" value="ATP-dep_Helicase"/>
</dbReference>
<sequence length="817" mass="92010">MPNDPWIKTGQDWFEKQGWKAFPFQLEAWRAYLGGYSGVVNAPTGSGKTYSMAIPILLECLRAQSEHPQYGEKGLQAIWITPIRALTKEIQSAINRAAQDLGLDWEIAVRSGDTSSSARQKQKRKPPQVLITTPESLHLLLASKGYPKFFGSLQAVVVDEWHELIGSKRGVQMELALSRFKGFLPDLKVWGISATIGNMEEAVAALMGNTPPEKCRVIRADIPKVIEIESVLPDEVDRFPWAGHLGIKLVEKIIPIINGSQSTLIFTNTRAQCEIWYQKLLDVAPELAGAIAMHHGSISRELRDWVEDALHEARLKAVVCTSSLDLGVDFRPVETIIQIGSPKGVARFMQRAGRSGHQPGATSKIHFVPTHALELIEAAALRRAIANGELESRLPYIRSFDVLVQYLVTLAVSEGFRPAEILPEVRGTFAYASITDEEWAWCLVYIRSGGQALQAYDEYNKVEVQDGLYKVESRRVAMRHRLQIGTITSDASLKVKYVGGKFIGTIEEWFVTQLKPGDNFWFAGRSLELVRIKDMMVQVKKSRKKKGKIPAWLGGKLPLSSQLSASLRFKMAQLSRAELTDIELQSLTPLIETQASRSRVPKEGELLMESFTSREGHHLLVYPYEGRFVHEGMGALIAYRISRLRPISFSIAMNDYGFELLSDTEIPIEEALNAGLFSTANLREDIQASINAAEMAKRRFRDIASIAGLVFKGYPGKQKKERHLQSSSQLFFEVFNDYEPENLLLMQAYEEVLAFQLEEARLRAALHRISQQEIVLTHPGRFTPFAFPIIVDRLRERLSSEKLEDRIKRMKLQLVKD</sequence>
<gene>
    <name evidence="12" type="ORF">IX84_10890</name>
</gene>
<evidence type="ECO:0000313" key="13">
    <source>
        <dbReference type="Proteomes" id="UP000029736"/>
    </source>
</evidence>
<dbReference type="InterPro" id="IPR011545">
    <property type="entry name" value="DEAD/DEAH_box_helicase_dom"/>
</dbReference>
<evidence type="ECO:0000313" key="12">
    <source>
        <dbReference type="EMBL" id="KGE88299.1"/>
    </source>
</evidence>
<keyword evidence="6" id="KW-0238">DNA-binding</keyword>
<accession>A0A098S6U0</accession>
<dbReference type="InterPro" id="IPR001650">
    <property type="entry name" value="Helicase_C-like"/>
</dbReference>
<protein>
    <submittedName>
        <fullName evidence="12">DEAD/DEAH box helicase</fullName>
    </submittedName>
</protein>
<dbReference type="Gene3D" id="3.40.50.300">
    <property type="entry name" value="P-loop containing nucleotide triphosphate hydrolases"/>
    <property type="match status" value="2"/>
</dbReference>
<evidence type="ECO:0000256" key="5">
    <source>
        <dbReference type="ARBA" id="ARBA00022840"/>
    </source>
</evidence>
<dbReference type="Proteomes" id="UP000029736">
    <property type="component" value="Unassembled WGS sequence"/>
</dbReference>
<dbReference type="InterPro" id="IPR014001">
    <property type="entry name" value="Helicase_ATP-bd"/>
</dbReference>
<dbReference type="Pfam" id="PF00271">
    <property type="entry name" value="Helicase_C"/>
    <property type="match status" value="1"/>
</dbReference>
<dbReference type="CDD" id="cd18796">
    <property type="entry name" value="SF2_C_LHR"/>
    <property type="match status" value="1"/>
</dbReference>
<dbReference type="EMBL" id="JPOS01000020">
    <property type="protein sequence ID" value="KGE88299.1"/>
    <property type="molecule type" value="Genomic_DNA"/>
</dbReference>
<dbReference type="PIRSF" id="PIRSF037307">
    <property type="entry name" value="Lhr-like_helic_prd"/>
    <property type="match status" value="1"/>
</dbReference>
<evidence type="ECO:0000256" key="4">
    <source>
        <dbReference type="ARBA" id="ARBA00022806"/>
    </source>
</evidence>
<organism evidence="12 13">
    <name type="scientific">Phaeodactylibacter xiamenensis</name>
    <dbReference type="NCBI Taxonomy" id="1524460"/>
    <lineage>
        <taxon>Bacteria</taxon>
        <taxon>Pseudomonadati</taxon>
        <taxon>Bacteroidota</taxon>
        <taxon>Saprospiria</taxon>
        <taxon>Saprospirales</taxon>
        <taxon>Haliscomenobacteraceae</taxon>
        <taxon>Phaeodactylibacter</taxon>
    </lineage>
</organism>
<dbReference type="GO" id="GO:0016887">
    <property type="term" value="F:ATP hydrolysis activity"/>
    <property type="evidence" value="ECO:0007669"/>
    <property type="project" value="TreeGrafter"/>
</dbReference>
<dbReference type="PROSITE" id="PS51192">
    <property type="entry name" value="HELICASE_ATP_BIND_1"/>
    <property type="match status" value="1"/>
</dbReference>
<evidence type="ECO:0000256" key="9">
    <source>
        <dbReference type="ARBA" id="ARBA00093467"/>
    </source>
</evidence>
<dbReference type="GO" id="GO:0006281">
    <property type="term" value="P:DNA repair"/>
    <property type="evidence" value="ECO:0007669"/>
    <property type="project" value="UniProtKB-KW"/>
</dbReference>
<evidence type="ECO:0000259" key="10">
    <source>
        <dbReference type="PROSITE" id="PS51192"/>
    </source>
</evidence>
<keyword evidence="2" id="KW-0227">DNA damage</keyword>
<name>A0A098S6U0_9BACT</name>
<dbReference type="GO" id="GO:0005524">
    <property type="term" value="F:ATP binding"/>
    <property type="evidence" value="ECO:0007669"/>
    <property type="project" value="UniProtKB-KW"/>
</dbReference>
<dbReference type="InterPro" id="IPR017170">
    <property type="entry name" value="Lhr-like"/>
</dbReference>
<keyword evidence="4 12" id="KW-0347">Helicase</keyword>